<dbReference type="Gene3D" id="1.50.40.10">
    <property type="entry name" value="Mitochondrial carrier domain"/>
    <property type="match status" value="1"/>
</dbReference>
<feature type="transmembrane region" description="Helical" evidence="7">
    <location>
        <begin position="411"/>
        <end position="432"/>
    </location>
</feature>
<feature type="transmembrane region" description="Helical" evidence="7">
    <location>
        <begin position="12"/>
        <end position="34"/>
    </location>
</feature>
<dbReference type="InterPro" id="IPR018108">
    <property type="entry name" value="MCP_transmembrane"/>
</dbReference>
<keyword evidence="2 5" id="KW-0812">Transmembrane</keyword>
<dbReference type="Proteomes" id="UP001182556">
    <property type="component" value="Unassembled WGS sequence"/>
</dbReference>
<keyword evidence="3 7" id="KW-1133">Transmembrane helix</keyword>
<dbReference type="SUPFAM" id="SSF103506">
    <property type="entry name" value="Mitochondrial carrier"/>
    <property type="match status" value="1"/>
</dbReference>
<gene>
    <name evidence="8" type="ORF">DB88DRAFT_490701</name>
</gene>
<dbReference type="PANTHER" id="PTHR47567:SF1">
    <property type="entry name" value="NAD-DEPENDENT EPIMERASE_DEHYDRATASE DOMAIN-CONTAINING PROTEIN"/>
    <property type="match status" value="1"/>
</dbReference>
<organism evidence="8 9">
    <name type="scientific">Papiliotrema laurentii</name>
    <name type="common">Cryptococcus laurentii</name>
    <dbReference type="NCBI Taxonomy" id="5418"/>
    <lineage>
        <taxon>Eukaryota</taxon>
        <taxon>Fungi</taxon>
        <taxon>Dikarya</taxon>
        <taxon>Basidiomycota</taxon>
        <taxon>Agaricomycotina</taxon>
        <taxon>Tremellomycetes</taxon>
        <taxon>Tremellales</taxon>
        <taxon>Rhynchogastremaceae</taxon>
        <taxon>Papiliotrema</taxon>
    </lineage>
</organism>
<evidence type="ECO:0000256" key="6">
    <source>
        <dbReference type="SAM" id="MobiDB-lite"/>
    </source>
</evidence>
<evidence type="ECO:0000256" key="1">
    <source>
        <dbReference type="ARBA" id="ARBA00004141"/>
    </source>
</evidence>
<sequence length="676" mass="72642">MSSESLVDLVTTVFGANLAITVVFTGGYIASGLPASASLDHIGKKVLLPSLLFTTLAGSSFLTAARLVQIAWPSLLIALVAHLPGLLYSYLGRRFFSSPGWIAQSTVYNNALSFPLLALFALKAISDEQRGLGHLRWRVFDTIQGATERGAVYLVLNYAIVQTARTLIAPVVERVSPSREQLVEDDLDVPTPTHPVDEEDATESTPLVPKPAAIPTRFALRQSLLSPASVAFVLGLLVALIKPVQRGLTGITADYPSGGWVWQSVGLGLWTLGAAWVVLDIVRFGASVREAEPNHDGPVPPTLGTVLTLSIWRYVLVPLFTLPLIHALTKIPSTKFFLQDPVFPLALALPLIAPPTSFPTINRSAFQSNVLFATFYTSLITALPLALAIAWAGRGVRYETDFDLARALKSAAGGGLAGAAAMVVQVLTLMPLRTVMNYQYRYGGSLKGSVKTLYREGGFKRYYAGLAAALFQGPFARFGDTAANAGIIALLSSLTWPVLVKTIAASVASACFRMVLTPIDTLKTTQQTNGGKAGLKLLRERVREKGVGCLWYGALATAAATFVGHYPWFATYNSLQDALPIGHTLFQKLLRQAFIGFAASVVSDTISNSLRVVKTYRQVHEGDVGYVTAAKEIIAAEGVLGLFGRGLGTRLLTNGLQGLLFSILWKYFGDLFAGRR</sequence>
<evidence type="ECO:0000313" key="8">
    <source>
        <dbReference type="EMBL" id="KAK1924507.1"/>
    </source>
</evidence>
<keyword evidence="9" id="KW-1185">Reference proteome</keyword>
<feature type="transmembrane region" description="Helical" evidence="7">
    <location>
        <begin position="370"/>
        <end position="391"/>
    </location>
</feature>
<dbReference type="PROSITE" id="PS50920">
    <property type="entry name" value="SOLCAR"/>
    <property type="match status" value="2"/>
</dbReference>
<feature type="transmembrane region" description="Helical" evidence="7">
    <location>
        <begin position="549"/>
        <end position="569"/>
    </location>
</feature>
<evidence type="ECO:0000256" key="5">
    <source>
        <dbReference type="PROSITE-ProRule" id="PRU00282"/>
    </source>
</evidence>
<dbReference type="PANTHER" id="PTHR47567">
    <property type="entry name" value="MITOCHONDRIAL SUBSTRATE/SOLUTE CARRIER"/>
    <property type="match status" value="1"/>
</dbReference>
<feature type="repeat" description="Solcar" evidence="5">
    <location>
        <begin position="496"/>
        <end position="578"/>
    </location>
</feature>
<evidence type="ECO:0000256" key="7">
    <source>
        <dbReference type="SAM" id="Phobius"/>
    </source>
</evidence>
<evidence type="ECO:0000256" key="4">
    <source>
        <dbReference type="ARBA" id="ARBA00023136"/>
    </source>
</evidence>
<evidence type="ECO:0000256" key="3">
    <source>
        <dbReference type="ARBA" id="ARBA00022989"/>
    </source>
</evidence>
<evidence type="ECO:0000313" key="9">
    <source>
        <dbReference type="Proteomes" id="UP001182556"/>
    </source>
</evidence>
<feature type="transmembrane region" description="Helical" evidence="7">
    <location>
        <begin position="261"/>
        <end position="279"/>
    </location>
</feature>
<name>A0AAD9FR27_PAPLA</name>
<feature type="region of interest" description="Disordered" evidence="6">
    <location>
        <begin position="187"/>
        <end position="207"/>
    </location>
</feature>
<protein>
    <submittedName>
        <fullName evidence="8">Mitochondrial carrier domain-containing protein</fullName>
    </submittedName>
</protein>
<feature type="repeat" description="Solcar" evidence="5">
    <location>
        <begin position="409"/>
        <end position="494"/>
    </location>
</feature>
<comment type="subcellular location">
    <subcellularLocation>
        <location evidence="1">Membrane</location>
        <topology evidence="1">Multi-pass membrane protein</topology>
    </subcellularLocation>
</comment>
<evidence type="ECO:0000256" key="2">
    <source>
        <dbReference type="ARBA" id="ARBA00022692"/>
    </source>
</evidence>
<dbReference type="AlphaFoldDB" id="A0AAD9FR27"/>
<feature type="transmembrane region" description="Helical" evidence="7">
    <location>
        <begin position="224"/>
        <end position="241"/>
    </location>
</feature>
<dbReference type="GO" id="GO:0016020">
    <property type="term" value="C:membrane"/>
    <property type="evidence" value="ECO:0007669"/>
    <property type="project" value="UniProtKB-SubCell"/>
</dbReference>
<comment type="caution">
    <text evidence="8">The sequence shown here is derived from an EMBL/GenBank/DDBJ whole genome shotgun (WGS) entry which is preliminary data.</text>
</comment>
<feature type="transmembrane region" description="Helical" evidence="7">
    <location>
        <begin position="70"/>
        <end position="91"/>
    </location>
</feature>
<proteinExistence type="predicted"/>
<reference evidence="8" key="1">
    <citation type="submission" date="2023-02" db="EMBL/GenBank/DDBJ databases">
        <title>Identification and recombinant expression of a fungal hydrolase from Papiliotrema laurentii that hydrolyzes apple cutin and clears colloidal polyester polyurethane.</title>
        <authorList>
            <consortium name="DOE Joint Genome Institute"/>
            <person name="Roman V.A."/>
            <person name="Bojanowski C."/>
            <person name="Crable B.R."/>
            <person name="Wagner D.N."/>
            <person name="Hung C.S."/>
            <person name="Nadeau L.J."/>
            <person name="Schratz L."/>
            <person name="Haridas S."/>
            <person name="Pangilinan J."/>
            <person name="Lipzen A."/>
            <person name="Na H."/>
            <person name="Yan M."/>
            <person name="Ng V."/>
            <person name="Grigoriev I.V."/>
            <person name="Spatafora J.W."/>
            <person name="Barlow D."/>
            <person name="Biffinger J."/>
            <person name="Kelley-Loughnane N."/>
            <person name="Varaljay V.A."/>
            <person name="Crookes-Goodson W.J."/>
        </authorList>
    </citation>
    <scope>NUCLEOTIDE SEQUENCE</scope>
    <source>
        <strain evidence="8">5307AH</strain>
    </source>
</reference>
<dbReference type="EMBL" id="JAODAN010000005">
    <property type="protein sequence ID" value="KAK1924507.1"/>
    <property type="molecule type" value="Genomic_DNA"/>
</dbReference>
<dbReference type="Pfam" id="PF00153">
    <property type="entry name" value="Mito_carr"/>
    <property type="match status" value="2"/>
</dbReference>
<dbReference type="InterPro" id="IPR023395">
    <property type="entry name" value="MCP_dom_sf"/>
</dbReference>
<keyword evidence="4 5" id="KW-0472">Membrane</keyword>
<accession>A0AAD9FR27</accession>